<dbReference type="CDD" id="cd00761">
    <property type="entry name" value="Glyco_tranf_GTA_type"/>
    <property type="match status" value="1"/>
</dbReference>
<dbReference type="PANTHER" id="PTHR22916">
    <property type="entry name" value="GLYCOSYLTRANSFERASE"/>
    <property type="match status" value="1"/>
</dbReference>
<dbReference type="SUPFAM" id="SSF53448">
    <property type="entry name" value="Nucleotide-diphospho-sugar transferases"/>
    <property type="match status" value="1"/>
</dbReference>
<evidence type="ECO:0000259" key="3">
    <source>
        <dbReference type="Pfam" id="PF00535"/>
    </source>
</evidence>
<evidence type="ECO:0000313" key="4">
    <source>
        <dbReference type="EMBL" id="QCP36348.1"/>
    </source>
</evidence>
<dbReference type="Proteomes" id="UP000298653">
    <property type="component" value="Chromosome"/>
</dbReference>
<keyword evidence="5" id="KW-1185">Reference proteome</keyword>
<gene>
    <name evidence="4" type="ORF">AR1Y2_2894</name>
</gene>
<dbReference type="GO" id="GO:0016757">
    <property type="term" value="F:glycosyltransferase activity"/>
    <property type="evidence" value="ECO:0007669"/>
    <property type="project" value="UniProtKB-KW"/>
</dbReference>
<keyword evidence="1" id="KW-0328">Glycosyltransferase</keyword>
<dbReference type="InterPro" id="IPR029044">
    <property type="entry name" value="Nucleotide-diphossugar_trans"/>
</dbReference>
<dbReference type="Pfam" id="PF00535">
    <property type="entry name" value="Glycos_transf_2"/>
    <property type="match status" value="1"/>
</dbReference>
<evidence type="ECO:0000313" key="5">
    <source>
        <dbReference type="Proteomes" id="UP000298653"/>
    </source>
</evidence>
<sequence>MSELVSVIIPVYNIEQYITRCVDSVLEQSYSNLEIILVDDGSTDNCGAICDSYKQKDNRVSVIHKKNCGLSDARNVGVDKARGDFLSFIDGDDYIHPDYIKLLYNAMDREKADLAICGFHIVDEGGNTTNKLSNGEKYRTVIPIRNEVLSGRDIIYKSYVLQNGFAFVVAWNKLYRTSLFKELRYPIGKIHEDEFVFADLLLKCKRVVCMTDSLYYYVQRKGSIMSAERMDLRITHLMEIHNKRSTTYQIYNEKKLQILDMQEYADQIIIYYTQVGRPMKKKLRNRYCKLIKQILNQGQCSGRKKLKYMLGLFSLNLLSRMRKCYKSTKRCMN</sequence>
<name>A0A4P8IEX9_9FIRM</name>
<organism evidence="4 5">
    <name type="scientific">Anaerostipes rhamnosivorans</name>
    <dbReference type="NCBI Taxonomy" id="1229621"/>
    <lineage>
        <taxon>Bacteria</taxon>
        <taxon>Bacillati</taxon>
        <taxon>Bacillota</taxon>
        <taxon>Clostridia</taxon>
        <taxon>Lachnospirales</taxon>
        <taxon>Lachnospiraceae</taxon>
        <taxon>Anaerostipes</taxon>
    </lineage>
</organism>
<keyword evidence="2 4" id="KW-0808">Transferase</keyword>
<dbReference type="EMBL" id="CP040058">
    <property type="protein sequence ID" value="QCP36348.1"/>
    <property type="molecule type" value="Genomic_DNA"/>
</dbReference>
<dbReference type="RefSeq" id="WP_137329598.1">
    <property type="nucleotide sequence ID" value="NZ_CP040058.1"/>
</dbReference>
<evidence type="ECO:0000256" key="2">
    <source>
        <dbReference type="ARBA" id="ARBA00022679"/>
    </source>
</evidence>
<dbReference type="PANTHER" id="PTHR22916:SF51">
    <property type="entry name" value="GLYCOSYLTRANSFERASE EPSH-RELATED"/>
    <property type="match status" value="1"/>
</dbReference>
<dbReference type="OrthoDB" id="9807674at2"/>
<evidence type="ECO:0000256" key="1">
    <source>
        <dbReference type="ARBA" id="ARBA00022676"/>
    </source>
</evidence>
<dbReference type="KEGG" id="arf:AR1Y2_2894"/>
<dbReference type="AlphaFoldDB" id="A0A4P8IEX9"/>
<dbReference type="InterPro" id="IPR001173">
    <property type="entry name" value="Glyco_trans_2-like"/>
</dbReference>
<accession>A0A4P8IEX9</accession>
<feature type="domain" description="Glycosyltransferase 2-like" evidence="3">
    <location>
        <begin position="6"/>
        <end position="183"/>
    </location>
</feature>
<reference evidence="4 5" key="1">
    <citation type="submission" date="2019-05" db="EMBL/GenBank/DDBJ databases">
        <title>Complete genome sequencing of Anaerostipes rhamnosivorans.</title>
        <authorList>
            <person name="Bui T.P.N."/>
            <person name="de Vos W.M."/>
        </authorList>
    </citation>
    <scope>NUCLEOTIDE SEQUENCE [LARGE SCALE GENOMIC DNA]</scope>
    <source>
        <strain evidence="4 5">1y2</strain>
    </source>
</reference>
<proteinExistence type="predicted"/>
<dbReference type="Gene3D" id="3.90.550.10">
    <property type="entry name" value="Spore Coat Polysaccharide Biosynthesis Protein SpsA, Chain A"/>
    <property type="match status" value="1"/>
</dbReference>
<protein>
    <submittedName>
        <fullName evidence="4">Beta-1,3-glucosyltransferase</fullName>
    </submittedName>
</protein>